<accession>A0A9P5SRJ1</accession>
<evidence type="ECO:0000256" key="1">
    <source>
        <dbReference type="SAM" id="MobiDB-lite"/>
    </source>
</evidence>
<dbReference type="AlphaFoldDB" id="A0A9P5SRJ1"/>
<dbReference type="Proteomes" id="UP000696485">
    <property type="component" value="Unassembled WGS sequence"/>
</dbReference>
<sequence>MDLNEQMSRLNHLHRTHILDCTADFYGTVKTDTGLSSILHADERRLAAWEFLRAKIVEQSRVVRHTTTTILSTLHGMGNKSQQPAPGSILLDSIPLHEMVIRGNITLENSIFPVFRELSTLRSLKLVKTNLVKVDLQLILDSFPELLELEMESVTVNYAPWLESPRGFDEETTENNSISQRFPLQRFRIQNFAFYQRVLETYLRMMPDLIDLRLIDLLRYTPNTYYHYRSPPHLRPYNRNQLLDTITSSCPNLRGFQLSFDHGGYSHYLPLNDTENQRLHALDMHELSIRLPSSIQNWGFAGHDMRDAPLLQLHHACFDRLTTLEVTSQRRAFVSCEKFHRMLCTNESLATLRHLKILGFIYDVNSLKMQMPIVLDQTYGANHPLPTAATGEVDMTATSIASTPAVYPDPLRETLQPYWQCRNLLTLHIHLSQDGTVPAPELYTRRPLAYIAKLCPNLQELRIKRDALVMTPMGGLCHLTELEDLERLALDVTHMVPVADKDLAWIRQTYYAPAARTGAGSGSWKISWGLGRPTETTEGEAVKSWQGQNKAYRRRRGEHEPLSVKEAYAVGETDEVKRVLKKLEQRQDPCWPHLESFKVQIHWTHAANMQVEQLQRRLPHVLCRVGANVLDR</sequence>
<dbReference type="EMBL" id="JAAAUY010000152">
    <property type="protein sequence ID" value="KAF9334356.1"/>
    <property type="molecule type" value="Genomic_DNA"/>
</dbReference>
<evidence type="ECO:0000313" key="3">
    <source>
        <dbReference type="Proteomes" id="UP000696485"/>
    </source>
</evidence>
<reference evidence="2" key="1">
    <citation type="journal article" date="2020" name="Fungal Divers.">
        <title>Resolving the Mortierellaceae phylogeny through synthesis of multi-gene phylogenetics and phylogenomics.</title>
        <authorList>
            <person name="Vandepol N."/>
            <person name="Liber J."/>
            <person name="Desiro A."/>
            <person name="Na H."/>
            <person name="Kennedy M."/>
            <person name="Barry K."/>
            <person name="Grigoriev I.V."/>
            <person name="Miller A.N."/>
            <person name="O'Donnell K."/>
            <person name="Stajich J.E."/>
            <person name="Bonito G."/>
        </authorList>
    </citation>
    <scope>NUCLEOTIDE SEQUENCE</scope>
    <source>
        <strain evidence="2">NVP1</strain>
    </source>
</reference>
<dbReference type="Gene3D" id="3.80.10.10">
    <property type="entry name" value="Ribonuclease Inhibitor"/>
    <property type="match status" value="1"/>
</dbReference>
<feature type="region of interest" description="Disordered" evidence="1">
    <location>
        <begin position="537"/>
        <end position="557"/>
    </location>
</feature>
<dbReference type="InterPro" id="IPR032675">
    <property type="entry name" value="LRR_dom_sf"/>
</dbReference>
<protein>
    <submittedName>
        <fullName evidence="2">Uncharacterized protein</fullName>
    </submittedName>
</protein>
<keyword evidence="3" id="KW-1185">Reference proteome</keyword>
<evidence type="ECO:0000313" key="2">
    <source>
        <dbReference type="EMBL" id="KAF9334356.1"/>
    </source>
</evidence>
<organism evidence="2 3">
    <name type="scientific">Podila minutissima</name>
    <dbReference type="NCBI Taxonomy" id="64525"/>
    <lineage>
        <taxon>Eukaryota</taxon>
        <taxon>Fungi</taxon>
        <taxon>Fungi incertae sedis</taxon>
        <taxon>Mucoromycota</taxon>
        <taxon>Mortierellomycotina</taxon>
        <taxon>Mortierellomycetes</taxon>
        <taxon>Mortierellales</taxon>
        <taxon>Mortierellaceae</taxon>
        <taxon>Podila</taxon>
    </lineage>
</organism>
<gene>
    <name evidence="2" type="ORF">BG006_002304</name>
</gene>
<name>A0A9P5SRJ1_9FUNG</name>
<comment type="caution">
    <text evidence="2">The sequence shown here is derived from an EMBL/GenBank/DDBJ whole genome shotgun (WGS) entry which is preliminary data.</text>
</comment>
<proteinExistence type="predicted"/>